<proteinExistence type="predicted"/>
<evidence type="ECO:0000313" key="2">
    <source>
        <dbReference type="EMBL" id="KIN96351.1"/>
    </source>
</evidence>
<evidence type="ECO:0000256" key="1">
    <source>
        <dbReference type="SAM" id="MobiDB-lite"/>
    </source>
</evidence>
<feature type="compositionally biased region" description="Polar residues" evidence="1">
    <location>
        <begin position="1"/>
        <end position="10"/>
    </location>
</feature>
<name>A0A0C3JFI6_PISTI</name>
<reference evidence="2 3" key="1">
    <citation type="submission" date="2014-04" db="EMBL/GenBank/DDBJ databases">
        <authorList>
            <consortium name="DOE Joint Genome Institute"/>
            <person name="Kuo A."/>
            <person name="Kohler A."/>
            <person name="Costa M.D."/>
            <person name="Nagy L.G."/>
            <person name="Floudas D."/>
            <person name="Copeland A."/>
            <person name="Barry K.W."/>
            <person name="Cichocki N."/>
            <person name="Veneault-Fourrey C."/>
            <person name="LaButti K."/>
            <person name="Lindquist E.A."/>
            <person name="Lipzen A."/>
            <person name="Lundell T."/>
            <person name="Morin E."/>
            <person name="Murat C."/>
            <person name="Sun H."/>
            <person name="Tunlid A."/>
            <person name="Henrissat B."/>
            <person name="Grigoriev I.V."/>
            <person name="Hibbett D.S."/>
            <person name="Martin F."/>
            <person name="Nordberg H.P."/>
            <person name="Cantor M.N."/>
            <person name="Hua S.X."/>
        </authorList>
    </citation>
    <scope>NUCLEOTIDE SEQUENCE [LARGE SCALE GENOMIC DNA]</scope>
    <source>
        <strain evidence="2 3">Marx 270</strain>
    </source>
</reference>
<dbReference type="AlphaFoldDB" id="A0A0C3JFI6"/>
<feature type="compositionally biased region" description="Basic and acidic residues" evidence="1">
    <location>
        <begin position="113"/>
        <end position="143"/>
    </location>
</feature>
<dbReference type="Proteomes" id="UP000054217">
    <property type="component" value="Unassembled WGS sequence"/>
</dbReference>
<keyword evidence="3" id="KW-1185">Reference proteome</keyword>
<organism evidence="2 3">
    <name type="scientific">Pisolithus tinctorius Marx 270</name>
    <dbReference type="NCBI Taxonomy" id="870435"/>
    <lineage>
        <taxon>Eukaryota</taxon>
        <taxon>Fungi</taxon>
        <taxon>Dikarya</taxon>
        <taxon>Basidiomycota</taxon>
        <taxon>Agaricomycotina</taxon>
        <taxon>Agaricomycetes</taxon>
        <taxon>Agaricomycetidae</taxon>
        <taxon>Boletales</taxon>
        <taxon>Sclerodermatineae</taxon>
        <taxon>Pisolithaceae</taxon>
        <taxon>Pisolithus</taxon>
    </lineage>
</organism>
<sequence length="143" mass="15764">MSSQRQNKTPQPTPGHSRDYSQVANDDLVVLTDDSTDTEREKAVEKARRREEAEKKELSGAVYDVNTAQRVPGTSVVVTMTRRPPCTRCIASLMAEENLQLDTGRGGGGTLAEESRDRELLRREEEEDAREGKGESNRDGGSG</sequence>
<feature type="region of interest" description="Disordered" evidence="1">
    <location>
        <begin position="97"/>
        <end position="143"/>
    </location>
</feature>
<dbReference type="HOGENOM" id="CLU_1806982_0_0_1"/>
<accession>A0A0C3JFI6</accession>
<evidence type="ECO:0000313" key="3">
    <source>
        <dbReference type="Proteomes" id="UP000054217"/>
    </source>
</evidence>
<reference evidence="3" key="2">
    <citation type="submission" date="2015-01" db="EMBL/GenBank/DDBJ databases">
        <title>Evolutionary Origins and Diversification of the Mycorrhizal Mutualists.</title>
        <authorList>
            <consortium name="DOE Joint Genome Institute"/>
            <consortium name="Mycorrhizal Genomics Consortium"/>
            <person name="Kohler A."/>
            <person name="Kuo A."/>
            <person name="Nagy L.G."/>
            <person name="Floudas D."/>
            <person name="Copeland A."/>
            <person name="Barry K.W."/>
            <person name="Cichocki N."/>
            <person name="Veneault-Fourrey C."/>
            <person name="LaButti K."/>
            <person name="Lindquist E.A."/>
            <person name="Lipzen A."/>
            <person name="Lundell T."/>
            <person name="Morin E."/>
            <person name="Murat C."/>
            <person name="Riley R."/>
            <person name="Ohm R."/>
            <person name="Sun H."/>
            <person name="Tunlid A."/>
            <person name="Henrissat B."/>
            <person name="Grigoriev I.V."/>
            <person name="Hibbett D.S."/>
            <person name="Martin F."/>
        </authorList>
    </citation>
    <scope>NUCLEOTIDE SEQUENCE [LARGE SCALE GENOMIC DNA]</scope>
    <source>
        <strain evidence="3">Marx 270</strain>
    </source>
</reference>
<feature type="region of interest" description="Disordered" evidence="1">
    <location>
        <begin position="1"/>
        <end position="57"/>
    </location>
</feature>
<dbReference type="EMBL" id="KN832049">
    <property type="protein sequence ID" value="KIN96351.1"/>
    <property type="molecule type" value="Genomic_DNA"/>
</dbReference>
<feature type="compositionally biased region" description="Basic and acidic residues" evidence="1">
    <location>
        <begin position="37"/>
        <end position="57"/>
    </location>
</feature>
<gene>
    <name evidence="2" type="ORF">M404DRAFT_33419</name>
</gene>
<protein>
    <submittedName>
        <fullName evidence="2">Uncharacterized protein</fullName>
    </submittedName>
</protein>
<dbReference type="InParanoid" id="A0A0C3JFI6"/>